<feature type="chain" id="PRO_5043579404" evidence="5">
    <location>
        <begin position="19"/>
        <end position="300"/>
    </location>
</feature>
<organism evidence="7 8">
    <name type="scientific">Chryseobacterium joostei</name>
    <dbReference type="NCBI Taxonomy" id="112234"/>
    <lineage>
        <taxon>Bacteria</taxon>
        <taxon>Pseudomonadati</taxon>
        <taxon>Bacteroidota</taxon>
        <taxon>Flavobacteriia</taxon>
        <taxon>Flavobacteriales</taxon>
        <taxon>Weeksellaceae</taxon>
        <taxon>Chryseobacterium group</taxon>
        <taxon>Chryseobacterium</taxon>
    </lineage>
</organism>
<keyword evidence="9" id="KW-1185">Reference proteome</keyword>
<dbReference type="Proteomes" id="UP000186106">
    <property type="component" value="Unassembled WGS sequence"/>
</dbReference>
<feature type="signal peptide" evidence="5">
    <location>
        <begin position="1"/>
        <end position="18"/>
    </location>
</feature>
<dbReference type="EMBL" id="CP033926">
    <property type="protein sequence ID" value="AZB01113.1"/>
    <property type="molecule type" value="Genomic_DNA"/>
</dbReference>
<evidence type="ECO:0000256" key="5">
    <source>
        <dbReference type="SAM" id="SignalP"/>
    </source>
</evidence>
<evidence type="ECO:0000256" key="1">
    <source>
        <dbReference type="ARBA" id="ARBA00004613"/>
    </source>
</evidence>
<proteinExistence type="predicted"/>
<sequence>MKFISSLILSLCSVMVFSQTILYQAETTTRTVQDPQTVVLAQGFHAKSDASNPFIAKIGPATENPGGGPTDSQAGASNPTGTSTPDGQSFHDTKGNIEVNGAGQLQFTLPITLPPGVKNVAPQVNLTYISGSNNGLAGYGWNIVGVTSISRTGRNVEKDGDAKKAQIDSSDYYSFNGQRLILKSGEYGKDGAEYYTEKYSNIKIKSLGNILGISGPDYWEVTFEDGSQAKYEKTFLDNFTGEIGTTPALDYNITKWKDAQGNYITYKYAHDNISSETGTWGLRPPRGGVSRISNIAWGGK</sequence>
<evidence type="ECO:0000313" key="7">
    <source>
        <dbReference type="EMBL" id="SIS33922.1"/>
    </source>
</evidence>
<accession>A0A1N7IAA1</accession>
<gene>
    <name evidence="6" type="ORF">EG359_16470</name>
    <name evidence="7" type="ORF">SAMN05421768_103487</name>
</gene>
<evidence type="ECO:0000313" key="6">
    <source>
        <dbReference type="EMBL" id="AZB01113.1"/>
    </source>
</evidence>
<feature type="region of interest" description="Disordered" evidence="4">
    <location>
        <begin position="55"/>
        <end position="95"/>
    </location>
</feature>
<name>A0A1N7IAA1_9FLAO</name>
<evidence type="ECO:0000256" key="4">
    <source>
        <dbReference type="SAM" id="MobiDB-lite"/>
    </source>
</evidence>
<evidence type="ECO:0000313" key="9">
    <source>
        <dbReference type="Proteomes" id="UP000279541"/>
    </source>
</evidence>
<feature type="compositionally biased region" description="Polar residues" evidence="4">
    <location>
        <begin position="70"/>
        <end position="87"/>
    </location>
</feature>
<evidence type="ECO:0000313" key="8">
    <source>
        <dbReference type="Proteomes" id="UP000186106"/>
    </source>
</evidence>
<keyword evidence="5" id="KW-0732">Signal</keyword>
<reference evidence="6 9" key="2">
    <citation type="submission" date="2018-11" db="EMBL/GenBank/DDBJ databases">
        <title>Proposal to divide the Flavobacteriaceae and reorganize its genera based on Amino Acid Identity values calculated from whole genome sequences.</title>
        <authorList>
            <person name="Nicholson A.C."/>
            <person name="Gulvik C.A."/>
            <person name="Whitney A.M."/>
            <person name="Humrighouse B.W."/>
            <person name="Bell M."/>
            <person name="Holmes B."/>
            <person name="Steigerwalt A.G."/>
            <person name="Villarma A."/>
            <person name="Sheth M."/>
            <person name="Batra D."/>
            <person name="Pryor J."/>
            <person name="Bernardet J.-F."/>
            <person name="Hugo C."/>
            <person name="Kampfer P."/>
            <person name="Newman J."/>
            <person name="McQuiston J.R."/>
        </authorList>
    </citation>
    <scope>NUCLEOTIDE SEQUENCE [LARGE SCALE GENOMIC DNA]</scope>
    <source>
        <strain evidence="6 9">DSM 16927</strain>
    </source>
</reference>
<dbReference type="AlphaFoldDB" id="A0A1N7IAA1"/>
<dbReference type="STRING" id="112234.SAMN05421768_103487"/>
<dbReference type="KEGG" id="cjt:EG359_16470"/>
<keyword evidence="3" id="KW-0843">Virulence</keyword>
<evidence type="ECO:0000256" key="2">
    <source>
        <dbReference type="ARBA" id="ARBA00022525"/>
    </source>
</evidence>
<dbReference type="GO" id="GO:0005737">
    <property type="term" value="C:cytoplasm"/>
    <property type="evidence" value="ECO:0007669"/>
    <property type="project" value="InterPro"/>
</dbReference>
<keyword evidence="2" id="KW-0964">Secreted</keyword>
<dbReference type="InterPro" id="IPR003284">
    <property type="entry name" value="Sal_SpvB"/>
</dbReference>
<reference evidence="7 8" key="1">
    <citation type="submission" date="2017-01" db="EMBL/GenBank/DDBJ databases">
        <authorList>
            <person name="Mah S.A."/>
            <person name="Swanson W.J."/>
            <person name="Moy G.W."/>
            <person name="Vacquier V.D."/>
        </authorList>
    </citation>
    <scope>NUCLEOTIDE SEQUENCE [LARGE SCALE GENOMIC DNA]</scope>
    <source>
        <strain evidence="7 8">DSM 16927</strain>
    </source>
</reference>
<dbReference type="EMBL" id="FTNZ01000003">
    <property type="protein sequence ID" value="SIS33922.1"/>
    <property type="molecule type" value="Genomic_DNA"/>
</dbReference>
<protein>
    <submittedName>
        <fullName evidence="7">Virulence plasmid B protein</fullName>
    </submittedName>
</protein>
<comment type="subcellular location">
    <subcellularLocation>
        <location evidence="1">Secreted</location>
    </subcellularLocation>
</comment>
<evidence type="ECO:0000256" key="3">
    <source>
        <dbReference type="ARBA" id="ARBA00023026"/>
    </source>
</evidence>
<dbReference type="GO" id="GO:0005576">
    <property type="term" value="C:extracellular region"/>
    <property type="evidence" value="ECO:0007669"/>
    <property type="project" value="UniProtKB-SubCell"/>
</dbReference>
<dbReference type="Pfam" id="PF03534">
    <property type="entry name" value="SpvB"/>
    <property type="match status" value="1"/>
</dbReference>
<dbReference type="OrthoDB" id="6225685at2"/>
<dbReference type="Proteomes" id="UP000279541">
    <property type="component" value="Chromosome"/>
</dbReference>
<dbReference type="RefSeq" id="WP_084180368.1">
    <property type="nucleotide sequence ID" value="NZ_CP033926.1"/>
</dbReference>